<evidence type="ECO:0000256" key="2">
    <source>
        <dbReference type="ARBA" id="ARBA00010701"/>
    </source>
</evidence>
<evidence type="ECO:0000313" key="6">
    <source>
        <dbReference type="EMBL" id="KAF2883713.1"/>
    </source>
</evidence>
<comment type="caution">
    <text evidence="6">The sequence shown here is derived from an EMBL/GenBank/DDBJ whole genome shotgun (WGS) entry which is preliminary data.</text>
</comment>
<evidence type="ECO:0000256" key="3">
    <source>
        <dbReference type="ARBA" id="ARBA00022525"/>
    </source>
</evidence>
<dbReference type="SUPFAM" id="SSF53474">
    <property type="entry name" value="alpha/beta-Hydrolases"/>
    <property type="match status" value="2"/>
</dbReference>
<organism evidence="6 7">
    <name type="scientific">Ignelater luminosus</name>
    <name type="common">Cucubano</name>
    <name type="synonym">Pyrophorus luminosus</name>
    <dbReference type="NCBI Taxonomy" id="2038154"/>
    <lineage>
        <taxon>Eukaryota</taxon>
        <taxon>Metazoa</taxon>
        <taxon>Ecdysozoa</taxon>
        <taxon>Arthropoda</taxon>
        <taxon>Hexapoda</taxon>
        <taxon>Insecta</taxon>
        <taxon>Pterygota</taxon>
        <taxon>Neoptera</taxon>
        <taxon>Endopterygota</taxon>
        <taxon>Coleoptera</taxon>
        <taxon>Polyphaga</taxon>
        <taxon>Elateriformia</taxon>
        <taxon>Elateroidea</taxon>
        <taxon>Elateridae</taxon>
        <taxon>Agrypninae</taxon>
        <taxon>Pyrophorini</taxon>
        <taxon>Ignelater</taxon>
    </lineage>
</organism>
<sequence length="379" mass="42086">MEMGRITGLDVAGILFDKLPDSQRLDKSDAELIDVIHTDATNVSCEVIRNPRVTLNEIVRAIGPDVEDFFRNAEKQETTDLDPSVYCEEPVESNIEFLLHTRGQRNNPVRLNSKYLTNIDPRKKVIVLIHGWISGSFGYGFPKLIDAYLQRYDANIIMVDWSVYAWKFYPVSVCLLPKVAHIVGNFLCILSRQHRIPLSAIHLVGHSLGGQMSGLIGQHTQQYCGGSVGRVTALDPAGPLFQGQDQDDRLDKSDALFVDVMHTNQLELGYFGDCGDADFYVNCGIFQPGCEDIPMRDDFSTYALVDLSCEHLRALDYMAESINSNRFDAKSCMSCPGICIPDVLFANYVNMGEDCSTSASGSYYLSTSSRAPYGKGADD</sequence>
<evidence type="ECO:0000256" key="4">
    <source>
        <dbReference type="RuleBase" id="RU004262"/>
    </source>
</evidence>
<dbReference type="InterPro" id="IPR029058">
    <property type="entry name" value="AB_hydrolase_fold"/>
</dbReference>
<dbReference type="GO" id="GO:0005615">
    <property type="term" value="C:extracellular space"/>
    <property type="evidence" value="ECO:0007669"/>
    <property type="project" value="TreeGrafter"/>
</dbReference>
<accession>A0A8K0CFS6</accession>
<dbReference type="PANTHER" id="PTHR11610">
    <property type="entry name" value="LIPASE"/>
    <property type="match status" value="1"/>
</dbReference>
<proteinExistence type="inferred from homology"/>
<gene>
    <name evidence="6" type="ORF">ILUMI_22463</name>
</gene>
<keyword evidence="7" id="KW-1185">Reference proteome</keyword>
<protein>
    <recommendedName>
        <fullName evidence="5">Lipase domain-containing protein</fullName>
    </recommendedName>
</protein>
<comment type="subcellular location">
    <subcellularLocation>
        <location evidence="1">Secreted</location>
    </subcellularLocation>
</comment>
<keyword evidence="3" id="KW-0964">Secreted</keyword>
<dbReference type="GO" id="GO:0016042">
    <property type="term" value="P:lipid catabolic process"/>
    <property type="evidence" value="ECO:0007669"/>
    <property type="project" value="TreeGrafter"/>
</dbReference>
<dbReference type="GO" id="GO:0016298">
    <property type="term" value="F:lipase activity"/>
    <property type="evidence" value="ECO:0007669"/>
    <property type="project" value="InterPro"/>
</dbReference>
<dbReference type="OrthoDB" id="199913at2759"/>
<comment type="similarity">
    <text evidence="2 4">Belongs to the AB hydrolase superfamily. Lipase family.</text>
</comment>
<feature type="domain" description="Lipase" evidence="5">
    <location>
        <begin position="3"/>
        <end position="42"/>
    </location>
</feature>
<dbReference type="PANTHER" id="PTHR11610:SF173">
    <property type="entry name" value="LIPASE DOMAIN-CONTAINING PROTEIN-RELATED"/>
    <property type="match status" value="1"/>
</dbReference>
<dbReference type="Gene3D" id="3.40.50.1820">
    <property type="entry name" value="alpha/beta hydrolase"/>
    <property type="match status" value="2"/>
</dbReference>
<feature type="domain" description="Lipase" evidence="5">
    <location>
        <begin position="84"/>
        <end position="335"/>
    </location>
</feature>
<name>A0A8K0CFS6_IGNLU</name>
<dbReference type="PRINTS" id="PR00821">
    <property type="entry name" value="TAGLIPASE"/>
</dbReference>
<dbReference type="InterPro" id="IPR013818">
    <property type="entry name" value="Lipase"/>
</dbReference>
<dbReference type="InterPro" id="IPR000734">
    <property type="entry name" value="TAG_lipase"/>
</dbReference>
<dbReference type="CDD" id="cd00707">
    <property type="entry name" value="Pancreat_lipase_like"/>
    <property type="match status" value="1"/>
</dbReference>
<dbReference type="Proteomes" id="UP000801492">
    <property type="component" value="Unassembled WGS sequence"/>
</dbReference>
<evidence type="ECO:0000313" key="7">
    <source>
        <dbReference type="Proteomes" id="UP000801492"/>
    </source>
</evidence>
<dbReference type="EMBL" id="VTPC01090308">
    <property type="protein sequence ID" value="KAF2883713.1"/>
    <property type="molecule type" value="Genomic_DNA"/>
</dbReference>
<dbReference type="AlphaFoldDB" id="A0A8K0CFS6"/>
<evidence type="ECO:0000259" key="5">
    <source>
        <dbReference type="Pfam" id="PF00151"/>
    </source>
</evidence>
<reference evidence="6" key="1">
    <citation type="submission" date="2019-08" db="EMBL/GenBank/DDBJ databases">
        <title>The genome of the North American firefly Photinus pyralis.</title>
        <authorList>
            <consortium name="Photinus pyralis genome working group"/>
            <person name="Fallon T.R."/>
            <person name="Sander Lower S.E."/>
            <person name="Weng J.-K."/>
        </authorList>
    </citation>
    <scope>NUCLEOTIDE SEQUENCE</scope>
    <source>
        <strain evidence="6">TRF0915ILg1</strain>
        <tissue evidence="6">Whole body</tissue>
    </source>
</reference>
<dbReference type="GO" id="GO:0017171">
    <property type="term" value="F:serine hydrolase activity"/>
    <property type="evidence" value="ECO:0007669"/>
    <property type="project" value="TreeGrafter"/>
</dbReference>
<dbReference type="InterPro" id="IPR033906">
    <property type="entry name" value="Lipase_N"/>
</dbReference>
<evidence type="ECO:0000256" key="1">
    <source>
        <dbReference type="ARBA" id="ARBA00004613"/>
    </source>
</evidence>
<dbReference type="Pfam" id="PF00151">
    <property type="entry name" value="Lipase"/>
    <property type="match status" value="2"/>
</dbReference>